<name>A0A2C6KWK3_9APIC</name>
<dbReference type="OrthoDB" id="344220at2759"/>
<proteinExistence type="inferred from homology"/>
<evidence type="ECO:0000256" key="5">
    <source>
        <dbReference type="ARBA" id="ARBA00023242"/>
    </source>
</evidence>
<dbReference type="Gene3D" id="3.10.450.580">
    <property type="entry name" value="Mediator complex, subunit Med6"/>
    <property type="match status" value="1"/>
</dbReference>
<feature type="region of interest" description="Disordered" evidence="6">
    <location>
        <begin position="419"/>
        <end position="444"/>
    </location>
</feature>
<dbReference type="AlphaFoldDB" id="A0A2C6KWK3"/>
<dbReference type="GeneID" id="94425105"/>
<dbReference type="GO" id="GO:0006357">
    <property type="term" value="P:regulation of transcription by RNA polymerase II"/>
    <property type="evidence" value="ECO:0007669"/>
    <property type="project" value="InterPro"/>
</dbReference>
<evidence type="ECO:0000256" key="6">
    <source>
        <dbReference type="SAM" id="MobiDB-lite"/>
    </source>
</evidence>
<feature type="region of interest" description="Disordered" evidence="6">
    <location>
        <begin position="272"/>
        <end position="323"/>
    </location>
</feature>
<reference evidence="7 8" key="1">
    <citation type="journal article" date="2017" name="Int. J. Parasitol.">
        <title>The genome of the protozoan parasite Cystoisospora suis and a reverse vaccinology approach to identify vaccine candidates.</title>
        <authorList>
            <person name="Palmieri N."/>
            <person name="Shrestha A."/>
            <person name="Ruttkowski B."/>
            <person name="Beck T."/>
            <person name="Vogl C."/>
            <person name="Tomley F."/>
            <person name="Blake D.P."/>
            <person name="Joachim A."/>
        </authorList>
    </citation>
    <scope>NUCLEOTIDE SEQUENCE [LARGE SCALE GENOMIC DNA]</scope>
    <source>
        <strain evidence="7 8">Wien I</strain>
    </source>
</reference>
<feature type="region of interest" description="Disordered" evidence="6">
    <location>
        <begin position="113"/>
        <end position="171"/>
    </location>
</feature>
<comment type="caution">
    <text evidence="7">The sequence shown here is derived from an EMBL/GenBank/DDBJ whole genome shotgun (WGS) entry which is preliminary data.</text>
</comment>
<dbReference type="InterPro" id="IPR007018">
    <property type="entry name" value="Mediator_Med6"/>
</dbReference>
<keyword evidence="4" id="KW-0804">Transcription</keyword>
<evidence type="ECO:0000256" key="2">
    <source>
        <dbReference type="ARBA" id="ARBA00007526"/>
    </source>
</evidence>
<sequence length="444" mass="49653">MQLSAVAQPGSSLPQAASAVPPFPAYTPGALQRECALEFVDWRWLCGHCLDSDAAALEYFYLSPFYVEVGSYSLNERLRRGEDHRTLAQEQGLLFSVTYSNLAVLRAQASAAGKEACPPGEPSSAQEESGNRSDDPRDGQGKAQREATELTAGNESDSAGEPQSGGAASNAEGLGDFAARCTYYNNNALFHITLMRREPGMHGAVLTTTLRVYTVIGGKIYRVPPLVDVLNQKMASAMRHLENCFDLLQGRLATWSLAAGNSWWSSIEGDKADENRKRRASREKKSELVQYGKEERKEEQENSEREPASSARTKLQPSEETWDEDGCDITEVFRKTGCESAARVMLEEQKLLSAEVSMLMARRKALEEHWGLARETEAKLTAAMEKKTAEYKKLLTAQLKSLTESRQLRFFQAQRRQAEERMREREQRSEREALVREEAWRHGG</sequence>
<dbReference type="RefSeq" id="XP_067926123.1">
    <property type="nucleotide sequence ID" value="XM_068061894.1"/>
</dbReference>
<evidence type="ECO:0000256" key="3">
    <source>
        <dbReference type="ARBA" id="ARBA00023015"/>
    </source>
</evidence>
<keyword evidence="5" id="KW-0539">Nucleus</keyword>
<feature type="compositionally biased region" description="Polar residues" evidence="6">
    <location>
        <begin position="310"/>
        <end position="319"/>
    </location>
</feature>
<keyword evidence="8" id="KW-1185">Reference proteome</keyword>
<comment type="similarity">
    <text evidence="2">Belongs to the Mediator complex subunit 6 family.</text>
</comment>
<gene>
    <name evidence="7" type="ORF">CSUI_001689</name>
</gene>
<accession>A0A2C6KWK3</accession>
<protein>
    <submittedName>
        <fullName evidence="7">Mediator complex subunit med6</fullName>
    </submittedName>
</protein>
<organism evidence="7 8">
    <name type="scientific">Cystoisospora suis</name>
    <dbReference type="NCBI Taxonomy" id="483139"/>
    <lineage>
        <taxon>Eukaryota</taxon>
        <taxon>Sar</taxon>
        <taxon>Alveolata</taxon>
        <taxon>Apicomplexa</taxon>
        <taxon>Conoidasida</taxon>
        <taxon>Coccidia</taxon>
        <taxon>Eucoccidiorida</taxon>
        <taxon>Eimeriorina</taxon>
        <taxon>Sarcocystidae</taxon>
        <taxon>Cystoisospora</taxon>
    </lineage>
</organism>
<feature type="compositionally biased region" description="Basic and acidic residues" evidence="6">
    <location>
        <begin position="129"/>
        <end position="148"/>
    </location>
</feature>
<dbReference type="Pfam" id="PF04934">
    <property type="entry name" value="Med6"/>
    <property type="match status" value="1"/>
</dbReference>
<evidence type="ECO:0000256" key="1">
    <source>
        <dbReference type="ARBA" id="ARBA00004123"/>
    </source>
</evidence>
<evidence type="ECO:0000256" key="4">
    <source>
        <dbReference type="ARBA" id="ARBA00023163"/>
    </source>
</evidence>
<comment type="subcellular location">
    <subcellularLocation>
        <location evidence="1">Nucleus</location>
    </subcellularLocation>
</comment>
<dbReference type="VEuPathDB" id="ToxoDB:CSUI_001689"/>
<dbReference type="GO" id="GO:0016592">
    <property type="term" value="C:mediator complex"/>
    <property type="evidence" value="ECO:0007669"/>
    <property type="project" value="InterPro"/>
</dbReference>
<dbReference type="Proteomes" id="UP000221165">
    <property type="component" value="Unassembled WGS sequence"/>
</dbReference>
<dbReference type="InterPro" id="IPR038566">
    <property type="entry name" value="Mediator_Med6_sf"/>
</dbReference>
<evidence type="ECO:0000313" key="7">
    <source>
        <dbReference type="EMBL" id="PHJ24450.1"/>
    </source>
</evidence>
<dbReference type="GO" id="GO:0003712">
    <property type="term" value="F:transcription coregulator activity"/>
    <property type="evidence" value="ECO:0007669"/>
    <property type="project" value="InterPro"/>
</dbReference>
<keyword evidence="3" id="KW-0805">Transcription regulation</keyword>
<feature type="compositionally biased region" description="Basic and acidic residues" evidence="6">
    <location>
        <begin position="283"/>
        <end position="307"/>
    </location>
</feature>
<dbReference type="EMBL" id="MIGC01000674">
    <property type="protein sequence ID" value="PHJ24450.1"/>
    <property type="molecule type" value="Genomic_DNA"/>
</dbReference>
<evidence type="ECO:0000313" key="8">
    <source>
        <dbReference type="Proteomes" id="UP000221165"/>
    </source>
</evidence>